<dbReference type="GO" id="GO:0008725">
    <property type="term" value="F:DNA-3-methyladenine glycosylase activity"/>
    <property type="evidence" value="ECO:0007669"/>
    <property type="project" value="InterPro"/>
</dbReference>
<dbReference type="InterPro" id="IPR011257">
    <property type="entry name" value="DNA_glycosylase"/>
</dbReference>
<protein>
    <submittedName>
        <fullName evidence="2">Methyladenine glycosylase</fullName>
    </submittedName>
</protein>
<reference evidence="2 3" key="1">
    <citation type="journal article" date="2015" name="Genome Announc.">
        <title>Expanding the biotechnology potential of lactobacilli through comparative genomics of 213 strains and associated genera.</title>
        <authorList>
            <person name="Sun Z."/>
            <person name="Harris H.M."/>
            <person name="McCann A."/>
            <person name="Guo C."/>
            <person name="Argimon S."/>
            <person name="Zhang W."/>
            <person name="Yang X."/>
            <person name="Jeffery I.B."/>
            <person name="Cooney J.C."/>
            <person name="Kagawa T.F."/>
            <person name="Liu W."/>
            <person name="Song Y."/>
            <person name="Salvetti E."/>
            <person name="Wrobel A."/>
            <person name="Rasinkangas P."/>
            <person name="Parkhill J."/>
            <person name="Rea M.C."/>
            <person name="O'Sullivan O."/>
            <person name="Ritari J."/>
            <person name="Douillard F.P."/>
            <person name="Paul Ross R."/>
            <person name="Yang R."/>
            <person name="Briner A.E."/>
            <person name="Felis G.E."/>
            <person name="de Vos W.M."/>
            <person name="Barrangou R."/>
            <person name="Klaenhammer T.R."/>
            <person name="Caufield P.W."/>
            <person name="Cui Y."/>
            <person name="Zhang H."/>
            <person name="O'Toole P.W."/>
        </authorList>
    </citation>
    <scope>NUCLEOTIDE SEQUENCE [LARGE SCALE GENOMIC DNA]</scope>
    <source>
        <strain evidence="2 3">DSM 20587</strain>
    </source>
</reference>
<keyword evidence="1" id="KW-0862">Zinc</keyword>
<feature type="binding site" evidence="1">
    <location>
        <position position="181"/>
    </location>
    <ligand>
        <name>Zn(2+)</name>
        <dbReference type="ChEBI" id="CHEBI:29105"/>
    </ligand>
</feature>
<feature type="binding site" evidence="1">
    <location>
        <position position="185"/>
    </location>
    <ligand>
        <name>Zn(2+)</name>
        <dbReference type="ChEBI" id="CHEBI:29105"/>
    </ligand>
</feature>
<dbReference type="Gene3D" id="1.10.340.30">
    <property type="entry name" value="Hypothetical protein, domain 2"/>
    <property type="match status" value="1"/>
</dbReference>
<dbReference type="Pfam" id="PF03352">
    <property type="entry name" value="Adenine_glyco"/>
    <property type="match status" value="1"/>
</dbReference>
<dbReference type="InterPro" id="IPR052891">
    <property type="entry name" value="DNA-3mA_glycosylase"/>
</dbReference>
<dbReference type="PANTHER" id="PTHR30037:SF4">
    <property type="entry name" value="DNA-3-METHYLADENINE GLYCOSYLASE I"/>
    <property type="match status" value="1"/>
</dbReference>
<evidence type="ECO:0000256" key="1">
    <source>
        <dbReference type="PIRSR" id="PIRSR605019-1"/>
    </source>
</evidence>
<gene>
    <name evidence="2" type="ORF">FC95_GL000845</name>
</gene>
<organism evidence="2 3">
    <name type="scientific">Lentilactobacillus kefiri DSM 20587 = JCM 5818</name>
    <dbReference type="NCBI Taxonomy" id="1423764"/>
    <lineage>
        <taxon>Bacteria</taxon>
        <taxon>Bacillati</taxon>
        <taxon>Bacillota</taxon>
        <taxon>Bacilli</taxon>
        <taxon>Lactobacillales</taxon>
        <taxon>Lactobacillaceae</taxon>
        <taxon>Lentilactobacillus</taxon>
    </lineage>
</organism>
<dbReference type="InterPro" id="IPR005019">
    <property type="entry name" value="Adenine_glyco"/>
</dbReference>
<dbReference type="SUPFAM" id="SSF48150">
    <property type="entry name" value="DNA-glycosylase"/>
    <property type="match status" value="1"/>
</dbReference>
<evidence type="ECO:0000313" key="3">
    <source>
        <dbReference type="Proteomes" id="UP000051164"/>
    </source>
</evidence>
<feature type="binding site" evidence="1">
    <location>
        <position position="13"/>
    </location>
    <ligand>
        <name>Zn(2+)</name>
        <dbReference type="ChEBI" id="CHEBI:29105"/>
    </ligand>
</feature>
<dbReference type="GO" id="GO:0046872">
    <property type="term" value="F:metal ion binding"/>
    <property type="evidence" value="ECO:0007669"/>
    <property type="project" value="UniProtKB-KW"/>
</dbReference>
<feature type="binding site" evidence="1">
    <location>
        <position position="26"/>
    </location>
    <ligand>
        <name>Zn(2+)</name>
        <dbReference type="ChEBI" id="CHEBI:29105"/>
    </ligand>
</feature>
<keyword evidence="1" id="KW-0479">Metal-binding</keyword>
<dbReference type="GO" id="GO:0006284">
    <property type="term" value="P:base-excision repair"/>
    <property type="evidence" value="ECO:0007669"/>
    <property type="project" value="InterPro"/>
</dbReference>
<dbReference type="AlphaFoldDB" id="A0A8E1RK96"/>
<sequence length="200" mass="22839">MLILGGASMVKRCPWATKSPELLVYHDTIWGRPQHDPQELFKALCLEIMQAGLTFSTVLKFEEGMDTVFHDFSPDYLAKCDESDVERFCNDKRIIRNHSKVEAIIQNAKIIQPDPQMLVTATWNPVNNVQLDHLLTESPKPENYKNFVEKFVKKFKQMGLKRVGPITVYSYLQAVGVVNDHLITCEFHEGLSGLNEKKSS</sequence>
<accession>A0A8E1RK96</accession>
<name>A0A8E1RK96_LENKE</name>
<dbReference type="EMBL" id="AYYV01000017">
    <property type="protein sequence ID" value="KRM53451.1"/>
    <property type="molecule type" value="Genomic_DNA"/>
</dbReference>
<dbReference type="PANTHER" id="PTHR30037">
    <property type="entry name" value="DNA-3-METHYLADENINE GLYCOSYLASE 1"/>
    <property type="match status" value="1"/>
</dbReference>
<dbReference type="Proteomes" id="UP000051164">
    <property type="component" value="Unassembled WGS sequence"/>
</dbReference>
<evidence type="ECO:0000313" key="2">
    <source>
        <dbReference type="EMBL" id="KRM53451.1"/>
    </source>
</evidence>
<proteinExistence type="predicted"/>
<comment type="caution">
    <text evidence="2">The sequence shown here is derived from an EMBL/GenBank/DDBJ whole genome shotgun (WGS) entry which is preliminary data.</text>
</comment>